<dbReference type="InterPro" id="IPR029044">
    <property type="entry name" value="Nucleotide-diphossugar_trans"/>
</dbReference>
<dbReference type="PANTHER" id="PTHR22916:SF3">
    <property type="entry name" value="UDP-GLCNAC:BETAGAL BETA-1,3-N-ACETYLGLUCOSAMINYLTRANSFERASE-LIKE PROTEIN 1"/>
    <property type="match status" value="1"/>
</dbReference>
<feature type="domain" description="Glycosyltransferase 2-like" evidence="1">
    <location>
        <begin position="5"/>
        <end position="117"/>
    </location>
</feature>
<organism evidence="2">
    <name type="scientific">viral metagenome</name>
    <dbReference type="NCBI Taxonomy" id="1070528"/>
    <lineage>
        <taxon>unclassified sequences</taxon>
        <taxon>metagenomes</taxon>
        <taxon>organismal metagenomes</taxon>
    </lineage>
</organism>
<dbReference type="SUPFAM" id="SSF53448">
    <property type="entry name" value="Nucleotide-diphospho-sugar transferases"/>
    <property type="match status" value="1"/>
</dbReference>
<proteinExistence type="predicted"/>
<name>A0A6C0B0D2_9ZZZZ</name>
<sequence>MKIGVAVPCYIGHVDMLYDLLDSIESQTLLPDKVVVSCSSTSDFSLQKNYRFPIEVITTHEKKNAAQNRNIAVANLKDMDYINFIDADDIMHKQRIEFIKKVIKENSSDIVFHNYFMQDPINKLKITELYESVDMKVNTLTQCSSGCIRHINFHNNSDNKIHHSQITVKREIFEQVLFPEEECYKRKEDCVFCHRVFGLPNINHVYIENNLSYYRPSGTMQETS</sequence>
<evidence type="ECO:0000259" key="1">
    <source>
        <dbReference type="Pfam" id="PF00535"/>
    </source>
</evidence>
<dbReference type="PANTHER" id="PTHR22916">
    <property type="entry name" value="GLYCOSYLTRANSFERASE"/>
    <property type="match status" value="1"/>
</dbReference>
<dbReference type="Gene3D" id="3.90.550.10">
    <property type="entry name" value="Spore Coat Polysaccharide Biosynthesis Protein SpsA, Chain A"/>
    <property type="match status" value="1"/>
</dbReference>
<protein>
    <recommendedName>
        <fullName evidence="1">Glycosyltransferase 2-like domain-containing protein</fullName>
    </recommendedName>
</protein>
<evidence type="ECO:0000313" key="2">
    <source>
        <dbReference type="EMBL" id="QHS85264.1"/>
    </source>
</evidence>
<reference evidence="2" key="1">
    <citation type="journal article" date="2020" name="Nature">
        <title>Giant virus diversity and host interactions through global metagenomics.</title>
        <authorList>
            <person name="Schulz F."/>
            <person name="Roux S."/>
            <person name="Paez-Espino D."/>
            <person name="Jungbluth S."/>
            <person name="Walsh D.A."/>
            <person name="Denef V.J."/>
            <person name="McMahon K.D."/>
            <person name="Konstantinidis K.T."/>
            <person name="Eloe-Fadrosh E.A."/>
            <person name="Kyrpides N.C."/>
            <person name="Woyke T."/>
        </authorList>
    </citation>
    <scope>NUCLEOTIDE SEQUENCE</scope>
    <source>
        <strain evidence="2">GVMAG-M-3300009182-78</strain>
    </source>
</reference>
<accession>A0A6C0B0D2</accession>
<dbReference type="CDD" id="cd00761">
    <property type="entry name" value="Glyco_tranf_GTA_type"/>
    <property type="match status" value="1"/>
</dbReference>
<dbReference type="AlphaFoldDB" id="A0A6C0B0D2"/>
<dbReference type="EMBL" id="MN739042">
    <property type="protein sequence ID" value="QHS85264.1"/>
    <property type="molecule type" value="Genomic_DNA"/>
</dbReference>
<dbReference type="InterPro" id="IPR001173">
    <property type="entry name" value="Glyco_trans_2-like"/>
</dbReference>
<dbReference type="GO" id="GO:0016758">
    <property type="term" value="F:hexosyltransferase activity"/>
    <property type="evidence" value="ECO:0007669"/>
    <property type="project" value="UniProtKB-ARBA"/>
</dbReference>
<dbReference type="Pfam" id="PF00535">
    <property type="entry name" value="Glycos_transf_2"/>
    <property type="match status" value="1"/>
</dbReference>